<feature type="compositionally biased region" description="Low complexity" evidence="1">
    <location>
        <begin position="228"/>
        <end position="238"/>
    </location>
</feature>
<evidence type="ECO:0000313" key="3">
    <source>
        <dbReference type="Proteomes" id="UP000664859"/>
    </source>
</evidence>
<feature type="region of interest" description="Disordered" evidence="1">
    <location>
        <begin position="484"/>
        <end position="546"/>
    </location>
</feature>
<feature type="region of interest" description="Disordered" evidence="1">
    <location>
        <begin position="803"/>
        <end position="829"/>
    </location>
</feature>
<accession>A0A835Z8F1</accession>
<evidence type="ECO:0000313" key="2">
    <source>
        <dbReference type="EMBL" id="KAG5189111.1"/>
    </source>
</evidence>
<comment type="caution">
    <text evidence="2">The sequence shown here is derived from an EMBL/GenBank/DDBJ whole genome shotgun (WGS) entry which is preliminary data.</text>
</comment>
<dbReference type="AlphaFoldDB" id="A0A835Z8F1"/>
<name>A0A835Z8F1_9STRA</name>
<feature type="compositionally biased region" description="Low complexity" evidence="1">
    <location>
        <begin position="325"/>
        <end position="334"/>
    </location>
</feature>
<keyword evidence="3" id="KW-1185">Reference proteome</keyword>
<reference evidence="2" key="1">
    <citation type="submission" date="2021-02" db="EMBL/GenBank/DDBJ databases">
        <title>First Annotated Genome of the Yellow-green Alga Tribonema minus.</title>
        <authorList>
            <person name="Mahan K.M."/>
        </authorList>
    </citation>
    <scope>NUCLEOTIDE SEQUENCE</scope>
    <source>
        <strain evidence="2">UTEX B ZZ1240</strain>
    </source>
</reference>
<feature type="region of interest" description="Disordered" evidence="1">
    <location>
        <begin position="310"/>
        <end position="334"/>
    </location>
</feature>
<feature type="compositionally biased region" description="Pro residues" evidence="1">
    <location>
        <begin position="534"/>
        <end position="543"/>
    </location>
</feature>
<dbReference type="Proteomes" id="UP000664859">
    <property type="component" value="Unassembled WGS sequence"/>
</dbReference>
<feature type="region of interest" description="Disordered" evidence="1">
    <location>
        <begin position="228"/>
        <end position="249"/>
    </location>
</feature>
<feature type="region of interest" description="Disordered" evidence="1">
    <location>
        <begin position="265"/>
        <end position="292"/>
    </location>
</feature>
<dbReference type="EMBL" id="JAFCMP010000057">
    <property type="protein sequence ID" value="KAG5189111.1"/>
    <property type="molecule type" value="Genomic_DNA"/>
</dbReference>
<proteinExistence type="predicted"/>
<feature type="compositionally biased region" description="Low complexity" evidence="1">
    <location>
        <begin position="484"/>
        <end position="506"/>
    </location>
</feature>
<gene>
    <name evidence="2" type="ORF">JKP88DRAFT_275578</name>
</gene>
<sequence>MDGATNRLDINHLLQQLDVPEHIFKEAQNKANEMLRRIKSSCRGALKTSGRLGAPIAVDLTLKALNVPFSAATLLALATETQKRYTEVHARVTRRLGTHAHSGREHTIDTLAVTLGCSAQHKSAAHAMLERYQRAILPRLGSGAAVNPSSHVTLNGPELHAAALVLAAAQEHGGGGGGGGSGGDREALDARDVASAAKMELRDLERTIKVMAEHVGCAQPLVRAASAAAPGRKAAAPSSRKHGSSRGAAAVMAAGGGAAAAAAAAASGQSRKRRRVSAEGGGDSSTIIGARSAASLHDDTDLVQETLASLGVRRRSSGDGGGSSSGAAARARQAPDPSEVFALLRNEPPPPLFLEWAARQPKVLHNLRDFETPEKAPSVWAATMPRAAAADGEAPASGGVIANGGGGGGGGGGGAFASTGTVASRGGGDAGSGAGAAAAPLAGVNGVADRAARLLLLGGTQEGGAGDAADVAAAALPALLPSPPAAGGVSSSVPAADAAGVEEGGAQSTAAPARDTLSPAEDVTDTEDGTQQAPLPPPPPGPALPQRAEAEVNVAAKAAAVARRSRLASKKRKQTWASDAAAAAAAQPPVGTPARAARASDTAASNAITCALASGGSSGSNGACSENDRHSAVNCCGRSSGGAGSSSSSFSGCRSVACDKGNPDPPHRADLFVALGIARRNALRGIRPQGDRARRLCGDAGGHAPVAAARRSGCGWRGLPFAGAQMRAGSAAKAVVAWKPGGDDGGCAAAREQRKRGFCAAFGAANTTLLHCGGSAAGAAMLALIAAEFPQRQHASIQTLLSRRPAGASQPRPPAGHNAQGNTQQAAEAHAHTLGTAVDVKLSFVSRAAHDREGAAVLQHNTLVLINAVNGADVS</sequence>
<protein>
    <submittedName>
        <fullName evidence="2">Uncharacterized protein</fullName>
    </submittedName>
</protein>
<evidence type="ECO:0000256" key="1">
    <source>
        <dbReference type="SAM" id="MobiDB-lite"/>
    </source>
</evidence>
<organism evidence="2 3">
    <name type="scientific">Tribonema minus</name>
    <dbReference type="NCBI Taxonomy" id="303371"/>
    <lineage>
        <taxon>Eukaryota</taxon>
        <taxon>Sar</taxon>
        <taxon>Stramenopiles</taxon>
        <taxon>Ochrophyta</taxon>
        <taxon>PX clade</taxon>
        <taxon>Xanthophyceae</taxon>
        <taxon>Tribonematales</taxon>
        <taxon>Tribonemataceae</taxon>
        <taxon>Tribonema</taxon>
    </lineage>
</organism>